<feature type="region of interest" description="Disordered" evidence="3">
    <location>
        <begin position="77"/>
        <end position="112"/>
    </location>
</feature>
<dbReference type="NCBIfam" id="NF033745">
    <property type="entry name" value="class_C_sortase"/>
    <property type="match status" value="1"/>
</dbReference>
<sequence length="406" mass="45754">MKESRRKQGKGNAKGGLHKRLIADIVMIAVLIVGVSALLYPLVSDKLNEIVDQQIISYYQKKANHENEAAMAKIKAEQEARNKQIAEEGTNPGTDPFADERKEENEPAPSKDYYESHTIGVIRIPKIDVKLPIFDRTTEVFLNKGATLLEGTSYPTGGENTHSVISAHRGLPEAKLFTDLPELTKGDHFYIEINNETLAYEVDQIKEIEPTVTEDLQIEQGQDLVTLLTCTPYMINTHRLLVRGHRIPYVPEMKKEIDKSDNKRTWEQVLILAGAILSAILLLTLIGLWIRSVLIHRRRYQLKFQLVDQAGQGIPQAEFGIFTANGKRPIYREGQPIVTTTNEEGIFEIPDLLGGKYRLKGTQLSTLQLKARVKKIKAPNFTLTPMKDSPLASEQSQQAYQIFKSK</sequence>
<dbReference type="GeneID" id="78695496"/>
<feature type="transmembrane region" description="Helical" evidence="4">
    <location>
        <begin position="21"/>
        <end position="43"/>
    </location>
</feature>
<dbReference type="STRING" id="57732.RU94_GL000419"/>
<evidence type="ECO:0000256" key="3">
    <source>
        <dbReference type="SAM" id="MobiDB-lite"/>
    </source>
</evidence>
<feature type="transmembrane region" description="Helical" evidence="4">
    <location>
        <begin position="269"/>
        <end position="290"/>
    </location>
</feature>
<dbReference type="SUPFAM" id="SSF63817">
    <property type="entry name" value="Sortase"/>
    <property type="match status" value="1"/>
</dbReference>
<keyword evidence="6" id="KW-1185">Reference proteome</keyword>
<evidence type="ECO:0000256" key="4">
    <source>
        <dbReference type="SAM" id="Phobius"/>
    </source>
</evidence>
<dbReference type="InterPro" id="IPR042002">
    <property type="entry name" value="Sortase_C"/>
</dbReference>
<dbReference type="PATRIC" id="fig|1158606.3.peg.2239"/>
<dbReference type="Gene3D" id="2.40.260.10">
    <property type="entry name" value="Sortase"/>
    <property type="match status" value="1"/>
</dbReference>
<dbReference type="HOGENOM" id="CLU_045680_1_0_9"/>
<dbReference type="InterPro" id="IPR023365">
    <property type="entry name" value="Sortase_dom-sf"/>
</dbReference>
<accession>R2PM57</accession>
<name>R2PM57_9ENTE</name>
<dbReference type="Proteomes" id="UP000013777">
    <property type="component" value="Unassembled WGS sequence"/>
</dbReference>
<dbReference type="RefSeq" id="WP_010754904.1">
    <property type="nucleotide sequence ID" value="NZ_ASVU01000001.1"/>
</dbReference>
<comment type="caution">
    <text evidence="5">The sequence shown here is derived from an EMBL/GenBank/DDBJ whole genome shotgun (WGS) entry which is preliminary data.</text>
</comment>
<reference evidence="5 6" key="1">
    <citation type="submission" date="2013-02" db="EMBL/GenBank/DDBJ databases">
        <title>The Genome Sequence of Enterococcus asini ATCC_700915.</title>
        <authorList>
            <consortium name="The Broad Institute Genome Sequencing Platform"/>
            <consortium name="The Broad Institute Genome Sequencing Center for Infectious Disease"/>
            <person name="Earl A.M."/>
            <person name="Gilmore M.S."/>
            <person name="Lebreton F."/>
            <person name="Walker B."/>
            <person name="Young S.K."/>
            <person name="Zeng Q."/>
            <person name="Gargeya S."/>
            <person name="Fitzgerald M."/>
            <person name="Haas B."/>
            <person name="Abouelleil A."/>
            <person name="Alvarado L."/>
            <person name="Arachchi H.M."/>
            <person name="Berlin A.M."/>
            <person name="Chapman S.B."/>
            <person name="Dewar J."/>
            <person name="Goldberg J."/>
            <person name="Griggs A."/>
            <person name="Gujja S."/>
            <person name="Hansen M."/>
            <person name="Howarth C."/>
            <person name="Imamovic A."/>
            <person name="Larimer J."/>
            <person name="McCowan C."/>
            <person name="Murphy C."/>
            <person name="Neiman D."/>
            <person name="Pearson M."/>
            <person name="Priest M."/>
            <person name="Roberts A."/>
            <person name="Saif S."/>
            <person name="Shea T."/>
            <person name="Sisk P."/>
            <person name="Sykes S."/>
            <person name="Wortman J."/>
            <person name="Nusbaum C."/>
            <person name="Birren B."/>
        </authorList>
    </citation>
    <scope>NUCLEOTIDE SEQUENCE [LARGE SCALE GENOMIC DNA]</scope>
    <source>
        <strain evidence="5 6">ATCC 700915</strain>
    </source>
</reference>
<dbReference type="Pfam" id="PF04203">
    <property type="entry name" value="Sortase"/>
    <property type="match status" value="1"/>
</dbReference>
<evidence type="ECO:0000256" key="1">
    <source>
        <dbReference type="ARBA" id="ARBA00022801"/>
    </source>
</evidence>
<dbReference type="Gene3D" id="2.60.40.10">
    <property type="entry name" value="Immunoglobulins"/>
    <property type="match status" value="1"/>
</dbReference>
<dbReference type="CDD" id="cd05827">
    <property type="entry name" value="Sortase_C"/>
    <property type="match status" value="1"/>
</dbReference>
<protein>
    <submittedName>
        <fullName evidence="5">Sortase</fullName>
    </submittedName>
</protein>
<keyword evidence="1" id="KW-0378">Hydrolase</keyword>
<dbReference type="SUPFAM" id="SSF49478">
    <property type="entry name" value="Cna protein B-type domain"/>
    <property type="match status" value="1"/>
</dbReference>
<feature type="active site" description="Acyl-thioester intermediate" evidence="2">
    <location>
        <position position="230"/>
    </location>
</feature>
<evidence type="ECO:0000313" key="6">
    <source>
        <dbReference type="Proteomes" id="UP000013777"/>
    </source>
</evidence>
<dbReference type="InterPro" id="IPR013783">
    <property type="entry name" value="Ig-like_fold"/>
</dbReference>
<keyword evidence="4" id="KW-0812">Transmembrane</keyword>
<gene>
    <name evidence="5" type="ORF">UAS_02295</name>
</gene>
<organism evidence="5 6">
    <name type="scientific">Enterococcus asini ATCC 700915</name>
    <dbReference type="NCBI Taxonomy" id="1158606"/>
    <lineage>
        <taxon>Bacteria</taxon>
        <taxon>Bacillati</taxon>
        <taxon>Bacillota</taxon>
        <taxon>Bacilli</taxon>
        <taxon>Lactobacillales</taxon>
        <taxon>Enterococcaceae</taxon>
        <taxon>Enterococcus</taxon>
    </lineage>
</organism>
<keyword evidence="4" id="KW-1133">Transmembrane helix</keyword>
<proteinExistence type="predicted"/>
<dbReference type="InterPro" id="IPR005754">
    <property type="entry name" value="Sortase"/>
</dbReference>
<keyword evidence="4" id="KW-0472">Membrane</keyword>
<evidence type="ECO:0000313" key="5">
    <source>
        <dbReference type="EMBL" id="EOH84363.1"/>
    </source>
</evidence>
<feature type="active site" description="Proton donor/acceptor" evidence="2">
    <location>
        <position position="168"/>
    </location>
</feature>
<dbReference type="OrthoDB" id="1648028at2"/>
<dbReference type="NCBIfam" id="TIGR01076">
    <property type="entry name" value="sortase_fam"/>
    <property type="match status" value="1"/>
</dbReference>
<dbReference type="AlphaFoldDB" id="R2PM57"/>
<dbReference type="GO" id="GO:0016787">
    <property type="term" value="F:hydrolase activity"/>
    <property type="evidence" value="ECO:0007669"/>
    <property type="project" value="UniProtKB-KW"/>
</dbReference>
<dbReference type="eggNOG" id="COG3764">
    <property type="taxonomic scope" value="Bacteria"/>
</dbReference>
<feature type="compositionally biased region" description="Basic and acidic residues" evidence="3">
    <location>
        <begin position="77"/>
        <end position="86"/>
    </location>
</feature>
<evidence type="ECO:0000256" key="2">
    <source>
        <dbReference type="PIRSR" id="PIRSR605754-1"/>
    </source>
</evidence>
<dbReference type="EMBL" id="AJAP01000025">
    <property type="protein sequence ID" value="EOH84363.1"/>
    <property type="molecule type" value="Genomic_DNA"/>
</dbReference>